<keyword evidence="3" id="KW-1185">Reference proteome</keyword>
<gene>
    <name evidence="2" type="ORF">F945_02667</name>
</gene>
<dbReference type="HOGENOM" id="CLU_141519_1_0_6"/>
<reference evidence="2 3" key="1">
    <citation type="submission" date="2013-06" db="EMBL/GenBank/DDBJ databases">
        <title>The Genome Sequence of Acinetobacter rudis CIP 110305.</title>
        <authorList>
            <consortium name="The Broad Institute Genome Sequencing Platform"/>
            <consortium name="The Broad Institute Genome Sequencing Center for Infectious Disease"/>
            <person name="Cerqueira G."/>
            <person name="Feldgarden M."/>
            <person name="Courvalin P."/>
            <person name="Perichon B."/>
            <person name="Grillot-Courvalin C."/>
            <person name="Clermont D."/>
            <person name="Rocha E."/>
            <person name="Yoon E.-J."/>
            <person name="Nemec A."/>
            <person name="Young S.K."/>
            <person name="Zeng Q."/>
            <person name="Gargeya S."/>
            <person name="Fitzgerald M."/>
            <person name="Abouelleil A."/>
            <person name="Alvarado L."/>
            <person name="Berlin A.M."/>
            <person name="Chapman S.B."/>
            <person name="Dewar J."/>
            <person name="Goldberg J."/>
            <person name="Griggs A."/>
            <person name="Gujja S."/>
            <person name="Hansen M."/>
            <person name="Howarth C."/>
            <person name="Imamovic A."/>
            <person name="Larimer J."/>
            <person name="McCowan C."/>
            <person name="Murphy C."/>
            <person name="Pearson M."/>
            <person name="Priest M."/>
            <person name="Roberts A."/>
            <person name="Saif S."/>
            <person name="Shea T."/>
            <person name="Sykes S."/>
            <person name="Wortman J."/>
            <person name="Nusbaum C."/>
            <person name="Birren B."/>
        </authorList>
    </citation>
    <scope>NUCLEOTIDE SEQUENCE [LARGE SCALE GENOMIC DNA]</scope>
    <source>
        <strain evidence="2 3">CIP 110305</strain>
    </source>
</reference>
<comment type="caution">
    <text evidence="2">The sequence shown here is derived from an EMBL/GenBank/DDBJ whole genome shotgun (WGS) entry which is preliminary data.</text>
</comment>
<protein>
    <recommendedName>
        <fullName evidence="1">Thoeris anti-defense 2-like domain-containing protein</fullName>
    </recommendedName>
</protein>
<dbReference type="Proteomes" id="UP000014568">
    <property type="component" value="Unassembled WGS sequence"/>
</dbReference>
<accession>S3NWV2</accession>
<evidence type="ECO:0000259" key="1">
    <source>
        <dbReference type="Pfam" id="PF11195"/>
    </source>
</evidence>
<dbReference type="Pfam" id="PF11195">
    <property type="entry name" value="Tad2-like"/>
    <property type="match status" value="1"/>
</dbReference>
<dbReference type="InterPro" id="IPR021361">
    <property type="entry name" value="Tad2-like_dom"/>
</dbReference>
<dbReference type="STRING" id="632955.GCA_000829675_03102"/>
<evidence type="ECO:0000313" key="2">
    <source>
        <dbReference type="EMBL" id="EPF71126.1"/>
    </source>
</evidence>
<proteinExistence type="predicted"/>
<dbReference type="AlphaFoldDB" id="S3NWV2"/>
<dbReference type="PATRIC" id="fig|421052.3.peg.2604"/>
<evidence type="ECO:0000313" key="3">
    <source>
        <dbReference type="Proteomes" id="UP000014568"/>
    </source>
</evidence>
<dbReference type="EMBL" id="ATGI01000033">
    <property type="protein sequence ID" value="EPF71126.1"/>
    <property type="molecule type" value="Genomic_DNA"/>
</dbReference>
<dbReference type="RefSeq" id="WP_016657059.1">
    <property type="nucleotide sequence ID" value="NZ_KE340353.1"/>
</dbReference>
<organism evidence="2 3">
    <name type="scientific">Acinetobacter rudis CIP 110305</name>
    <dbReference type="NCBI Taxonomy" id="421052"/>
    <lineage>
        <taxon>Bacteria</taxon>
        <taxon>Pseudomonadati</taxon>
        <taxon>Pseudomonadota</taxon>
        <taxon>Gammaproteobacteria</taxon>
        <taxon>Moraxellales</taxon>
        <taxon>Moraxellaceae</taxon>
        <taxon>Acinetobacter</taxon>
    </lineage>
</organism>
<name>S3NWV2_9GAMM</name>
<feature type="domain" description="Thoeris anti-defense 2-like" evidence="1">
    <location>
        <begin position="1"/>
        <end position="66"/>
    </location>
</feature>
<sequence length="74" mass="8046">MNFGTALENLKLGNTISRSGWNGKGMHVELRQPTDGLNAHLALKNVKGTFDTWVPSISDLLAEDWQAHAEITAG</sequence>
<dbReference type="OrthoDB" id="9806476at2"/>